<dbReference type="OrthoDB" id="239897at2759"/>
<sequence>MGCKASKSKEVKPRGTPGASAGATTASGPIGAGANGSGTQKSTTGSTATGPGQPNRNGTSLSADKSPRNHSMETPAGRAAGANNNKNGSVDSTEAPDKGPRQNGSNLGNGDVDENGNPVVLPKGVWVKTEGTPYYYSVEENLYFHPPSCQFYDPTNEMWYDPEKDEWYHDDASDAGAA</sequence>
<dbReference type="EMBL" id="BLBS01000051">
    <property type="protein sequence ID" value="GET91846.1"/>
    <property type="molecule type" value="Genomic_DNA"/>
</dbReference>
<proteinExistence type="predicted"/>
<keyword evidence="3" id="KW-1185">Reference proteome</keyword>
<evidence type="ECO:0008006" key="4">
    <source>
        <dbReference type="Google" id="ProtNLM"/>
    </source>
</evidence>
<feature type="region of interest" description="Disordered" evidence="1">
    <location>
        <begin position="1"/>
        <end position="120"/>
    </location>
</feature>
<comment type="caution">
    <text evidence="2">The sequence shown here is derived from an EMBL/GenBank/DDBJ whole genome shotgun (WGS) entry which is preliminary data.</text>
</comment>
<reference evidence="2" key="1">
    <citation type="submission" date="2019-11" db="EMBL/GenBank/DDBJ databases">
        <title>Leishmania tarentolae CDS.</title>
        <authorList>
            <person name="Goto Y."/>
            <person name="Yamagishi J."/>
        </authorList>
    </citation>
    <scope>NUCLEOTIDE SEQUENCE [LARGE SCALE GENOMIC DNA]</scope>
    <source>
        <strain evidence="2">Parrot Tar II</strain>
    </source>
</reference>
<evidence type="ECO:0000313" key="3">
    <source>
        <dbReference type="Proteomes" id="UP000419144"/>
    </source>
</evidence>
<dbReference type="AlphaFoldDB" id="A0A640KQE2"/>
<dbReference type="VEuPathDB" id="TriTrypDB:LtaPh_3311300"/>
<feature type="compositionally biased region" description="Low complexity" evidence="1">
    <location>
        <begin position="37"/>
        <end position="50"/>
    </location>
</feature>
<organism evidence="2 3">
    <name type="scientific">Leishmania tarentolae</name>
    <name type="common">Sauroleishmania tarentolae</name>
    <dbReference type="NCBI Taxonomy" id="5689"/>
    <lineage>
        <taxon>Eukaryota</taxon>
        <taxon>Discoba</taxon>
        <taxon>Euglenozoa</taxon>
        <taxon>Kinetoplastea</taxon>
        <taxon>Metakinetoplastina</taxon>
        <taxon>Trypanosomatida</taxon>
        <taxon>Trypanosomatidae</taxon>
        <taxon>Leishmaniinae</taxon>
        <taxon>Leishmania</taxon>
        <taxon>lizard Leishmania</taxon>
    </lineage>
</organism>
<feature type="compositionally biased region" description="Low complexity" evidence="1">
    <location>
        <begin position="76"/>
        <end position="88"/>
    </location>
</feature>
<feature type="compositionally biased region" description="Low complexity" evidence="1">
    <location>
        <begin position="15"/>
        <end position="29"/>
    </location>
</feature>
<accession>A0A640KQE2</accession>
<dbReference type="Proteomes" id="UP000419144">
    <property type="component" value="Unassembled WGS sequence"/>
</dbReference>
<name>A0A640KQE2_LEITA</name>
<gene>
    <name evidence="2" type="ORF">LtaPh_3311300</name>
</gene>
<feature type="compositionally biased region" description="Polar residues" evidence="1">
    <location>
        <begin position="52"/>
        <end position="63"/>
    </location>
</feature>
<evidence type="ECO:0000256" key="1">
    <source>
        <dbReference type="SAM" id="MobiDB-lite"/>
    </source>
</evidence>
<protein>
    <recommendedName>
        <fullName evidence="4">OCRE domain-containing protein</fullName>
    </recommendedName>
</protein>
<evidence type="ECO:0000313" key="2">
    <source>
        <dbReference type="EMBL" id="GET91846.1"/>
    </source>
</evidence>